<keyword evidence="9" id="KW-1185">Reference proteome</keyword>
<dbReference type="CDD" id="cd00464">
    <property type="entry name" value="SK"/>
    <property type="match status" value="1"/>
</dbReference>
<keyword evidence="4 7" id="KW-0418">Kinase</keyword>
<dbReference type="Pfam" id="PF01202">
    <property type="entry name" value="SKI"/>
    <property type="match status" value="1"/>
</dbReference>
<keyword evidence="1 7" id="KW-0028">Amino-acid biosynthesis</keyword>
<proteinExistence type="inferred from homology"/>
<dbReference type="InterPro" id="IPR027417">
    <property type="entry name" value="P-loop_NTPase"/>
</dbReference>
<dbReference type="OrthoDB" id="9800332at2"/>
<dbReference type="GO" id="GO:0005524">
    <property type="term" value="F:ATP binding"/>
    <property type="evidence" value="ECO:0007669"/>
    <property type="project" value="UniProtKB-UniRule"/>
</dbReference>
<comment type="subunit">
    <text evidence="7">Monomer.</text>
</comment>
<evidence type="ECO:0000313" key="9">
    <source>
        <dbReference type="Proteomes" id="UP000448292"/>
    </source>
</evidence>
<dbReference type="PRINTS" id="PR01100">
    <property type="entry name" value="SHIKIMTKNASE"/>
</dbReference>
<name>A0A7M3MIX9_9BACT</name>
<dbReference type="GO" id="GO:0000287">
    <property type="term" value="F:magnesium ion binding"/>
    <property type="evidence" value="ECO:0007669"/>
    <property type="project" value="UniProtKB-UniRule"/>
</dbReference>
<keyword evidence="7" id="KW-0460">Magnesium</keyword>
<comment type="pathway">
    <text evidence="7">Metabolic intermediate biosynthesis; chorismate biosynthesis; chorismate from D-erythrose 4-phosphate and phosphoenolpyruvate: step 5/7.</text>
</comment>
<dbReference type="GO" id="GO:0009073">
    <property type="term" value="P:aromatic amino acid family biosynthetic process"/>
    <property type="evidence" value="ECO:0007669"/>
    <property type="project" value="UniProtKB-KW"/>
</dbReference>
<evidence type="ECO:0000313" key="8">
    <source>
        <dbReference type="EMBL" id="TVM19759.1"/>
    </source>
</evidence>
<comment type="subcellular location">
    <subcellularLocation>
        <location evidence="7">Cytoplasm</location>
    </subcellularLocation>
</comment>
<comment type="caution">
    <text evidence="7">Lacks conserved residue(s) required for the propagation of feature annotation.</text>
</comment>
<dbReference type="EMBL" id="QMIE01000001">
    <property type="protein sequence ID" value="TVM19759.1"/>
    <property type="molecule type" value="Genomic_DNA"/>
</dbReference>
<feature type="binding site" evidence="7">
    <location>
        <position position="92"/>
    </location>
    <ligand>
        <name>substrate</name>
    </ligand>
</feature>
<feature type="binding site" evidence="7">
    <location>
        <position position="47"/>
    </location>
    <ligand>
        <name>substrate</name>
    </ligand>
</feature>
<reference evidence="8 9" key="1">
    <citation type="submission" date="2018-06" db="EMBL/GenBank/DDBJ databases">
        <title>Complete genome of Desulfovibrio indonesiensis P37SLT.</title>
        <authorList>
            <person name="Crispim J.S."/>
            <person name="Vidigal P.M.P."/>
            <person name="Silva L.C.F."/>
            <person name="Laguardia C.N."/>
            <person name="Araujo L.C."/>
            <person name="Dias R.S."/>
            <person name="Sousa M.P."/>
            <person name="Paula S.O."/>
            <person name="Silva C."/>
        </authorList>
    </citation>
    <scope>NUCLEOTIDE SEQUENCE [LARGE SCALE GENOMIC DNA]</scope>
    <source>
        <strain evidence="8 9">P37SLT</strain>
    </source>
</reference>
<accession>A0A7M3MIX9</accession>
<dbReference type="GO" id="GO:0009423">
    <property type="term" value="P:chorismate biosynthetic process"/>
    <property type="evidence" value="ECO:0007669"/>
    <property type="project" value="UniProtKB-UniRule"/>
</dbReference>
<keyword evidence="3 7" id="KW-0547">Nucleotide-binding</keyword>
<dbReference type="PANTHER" id="PTHR21087">
    <property type="entry name" value="SHIKIMATE KINASE"/>
    <property type="match status" value="1"/>
</dbReference>
<evidence type="ECO:0000256" key="2">
    <source>
        <dbReference type="ARBA" id="ARBA00022679"/>
    </source>
</evidence>
<feature type="binding site" evidence="7">
    <location>
        <position position="130"/>
    </location>
    <ligand>
        <name>ATP</name>
        <dbReference type="ChEBI" id="CHEBI:30616"/>
    </ligand>
</feature>
<keyword evidence="7" id="KW-0479">Metal-binding</keyword>
<feature type="binding site" evidence="7">
    <location>
        <begin position="25"/>
        <end position="30"/>
    </location>
    <ligand>
        <name>ATP</name>
        <dbReference type="ChEBI" id="CHEBI:30616"/>
    </ligand>
</feature>
<dbReference type="RefSeq" id="WP_144301223.1">
    <property type="nucleotide sequence ID" value="NZ_QMIE01000001.1"/>
</dbReference>
<feature type="binding site" evidence="7">
    <location>
        <position position="164"/>
    </location>
    <ligand>
        <name>ATP</name>
        <dbReference type="ChEBI" id="CHEBI:30616"/>
    </ligand>
</feature>
<evidence type="ECO:0000256" key="7">
    <source>
        <dbReference type="HAMAP-Rule" id="MF_00109"/>
    </source>
</evidence>
<gene>
    <name evidence="7" type="primary">aroK</name>
    <name evidence="8" type="ORF">DPQ33_00540</name>
</gene>
<keyword evidence="5 7" id="KW-0067">ATP-binding</keyword>
<dbReference type="GO" id="GO:0008652">
    <property type="term" value="P:amino acid biosynthetic process"/>
    <property type="evidence" value="ECO:0007669"/>
    <property type="project" value="UniProtKB-KW"/>
</dbReference>
<dbReference type="PANTHER" id="PTHR21087:SF16">
    <property type="entry name" value="SHIKIMATE KINASE 1, CHLOROPLASTIC"/>
    <property type="match status" value="1"/>
</dbReference>
<dbReference type="Proteomes" id="UP000448292">
    <property type="component" value="Unassembled WGS sequence"/>
</dbReference>
<organism evidence="8 9">
    <name type="scientific">Oceanidesulfovibrio indonesiensis</name>
    <dbReference type="NCBI Taxonomy" id="54767"/>
    <lineage>
        <taxon>Bacteria</taxon>
        <taxon>Pseudomonadati</taxon>
        <taxon>Thermodesulfobacteriota</taxon>
        <taxon>Desulfovibrionia</taxon>
        <taxon>Desulfovibrionales</taxon>
        <taxon>Desulfovibrionaceae</taxon>
        <taxon>Oceanidesulfovibrio</taxon>
    </lineage>
</organism>
<keyword evidence="2 7" id="KW-0808">Transferase</keyword>
<dbReference type="UniPathway" id="UPA00053">
    <property type="reaction ID" value="UER00088"/>
</dbReference>
<dbReference type="GO" id="GO:0005829">
    <property type="term" value="C:cytosol"/>
    <property type="evidence" value="ECO:0007669"/>
    <property type="project" value="TreeGrafter"/>
</dbReference>
<dbReference type="GO" id="GO:0004765">
    <property type="term" value="F:shikimate kinase activity"/>
    <property type="evidence" value="ECO:0007669"/>
    <property type="project" value="UniProtKB-UniRule"/>
</dbReference>
<dbReference type="HAMAP" id="MF_00109">
    <property type="entry name" value="Shikimate_kinase"/>
    <property type="match status" value="1"/>
</dbReference>
<protein>
    <recommendedName>
        <fullName evidence="7">Shikimate kinase</fullName>
        <shortName evidence="7">SK</shortName>
        <ecNumber evidence="7">2.7.1.71</ecNumber>
    </recommendedName>
</protein>
<dbReference type="Gene3D" id="3.40.50.300">
    <property type="entry name" value="P-loop containing nucleotide triphosphate hydrolases"/>
    <property type="match status" value="1"/>
</dbReference>
<dbReference type="SUPFAM" id="SSF52540">
    <property type="entry name" value="P-loop containing nucleoside triphosphate hydrolases"/>
    <property type="match status" value="1"/>
</dbReference>
<evidence type="ECO:0000256" key="4">
    <source>
        <dbReference type="ARBA" id="ARBA00022777"/>
    </source>
</evidence>
<dbReference type="EC" id="2.7.1.71" evidence="7"/>
<sequence>MTAANTHPPSHLPVEGSITLIGMAGAGKSTVGRELAVALRLGHVDTDRIIESYFGADLESIFQQLGRDRFLKAEESLVAGLSARHCIISTGGSVIYGPAAVARLKELGPLVFLRTRLETVETRLAQCGERGLAIAPGQSFADLYAERQPLYEQAADFTVDTDDRTPDAVTGAIIDWLNKD</sequence>
<evidence type="ECO:0000256" key="1">
    <source>
        <dbReference type="ARBA" id="ARBA00022605"/>
    </source>
</evidence>
<keyword evidence="7" id="KW-0963">Cytoplasm</keyword>
<comment type="catalytic activity">
    <reaction evidence="7">
        <text>shikimate + ATP = 3-phosphoshikimate + ADP + H(+)</text>
        <dbReference type="Rhea" id="RHEA:13121"/>
        <dbReference type="ChEBI" id="CHEBI:15378"/>
        <dbReference type="ChEBI" id="CHEBI:30616"/>
        <dbReference type="ChEBI" id="CHEBI:36208"/>
        <dbReference type="ChEBI" id="CHEBI:145989"/>
        <dbReference type="ChEBI" id="CHEBI:456216"/>
        <dbReference type="EC" id="2.7.1.71"/>
    </reaction>
</comment>
<comment type="function">
    <text evidence="7">Catalyzes the specific phosphorylation of the 3-hydroxyl group of shikimic acid using ATP as a cosubstrate.</text>
</comment>
<comment type="similarity">
    <text evidence="7">Belongs to the shikimate kinase family.</text>
</comment>
<feature type="binding site" evidence="7">
    <location>
        <position position="147"/>
    </location>
    <ligand>
        <name>substrate</name>
    </ligand>
</feature>
<feature type="binding site" evidence="7">
    <location>
        <position position="29"/>
    </location>
    <ligand>
        <name>Mg(2+)</name>
        <dbReference type="ChEBI" id="CHEBI:18420"/>
    </ligand>
</feature>
<comment type="caution">
    <text evidence="8">The sequence shown here is derived from an EMBL/GenBank/DDBJ whole genome shotgun (WGS) entry which is preliminary data.</text>
</comment>
<evidence type="ECO:0000256" key="3">
    <source>
        <dbReference type="ARBA" id="ARBA00022741"/>
    </source>
</evidence>
<dbReference type="NCBIfam" id="NF040667">
    <property type="entry name" value="hom_kin_desulfo"/>
    <property type="match status" value="1"/>
</dbReference>
<comment type="cofactor">
    <cofactor evidence="7">
        <name>Mg(2+)</name>
        <dbReference type="ChEBI" id="CHEBI:18420"/>
    </cofactor>
    <text evidence="7">Binds 1 Mg(2+) ion per subunit.</text>
</comment>
<dbReference type="AlphaFoldDB" id="A0A7M3MIX9"/>
<dbReference type="InterPro" id="IPR000623">
    <property type="entry name" value="Shikimate_kinase/TSH1"/>
</dbReference>
<evidence type="ECO:0000256" key="5">
    <source>
        <dbReference type="ARBA" id="ARBA00022840"/>
    </source>
</evidence>
<dbReference type="InterPro" id="IPR031322">
    <property type="entry name" value="Shikimate/glucono_kinase"/>
</dbReference>
<keyword evidence="6 7" id="KW-0057">Aromatic amino acid biosynthesis</keyword>
<evidence type="ECO:0000256" key="6">
    <source>
        <dbReference type="ARBA" id="ARBA00023141"/>
    </source>
</evidence>